<dbReference type="AlphaFoldDB" id="A0AAE0AEN5"/>
<evidence type="ECO:0008006" key="4">
    <source>
        <dbReference type="Google" id="ProtNLM"/>
    </source>
</evidence>
<dbReference type="Proteomes" id="UP001281410">
    <property type="component" value="Unassembled WGS sequence"/>
</dbReference>
<evidence type="ECO:0000256" key="1">
    <source>
        <dbReference type="SAM" id="MobiDB-lite"/>
    </source>
</evidence>
<accession>A0AAE0AEN5</accession>
<organism evidence="2 3">
    <name type="scientific">Dipteronia sinensis</name>
    <dbReference type="NCBI Taxonomy" id="43782"/>
    <lineage>
        <taxon>Eukaryota</taxon>
        <taxon>Viridiplantae</taxon>
        <taxon>Streptophyta</taxon>
        <taxon>Embryophyta</taxon>
        <taxon>Tracheophyta</taxon>
        <taxon>Spermatophyta</taxon>
        <taxon>Magnoliopsida</taxon>
        <taxon>eudicotyledons</taxon>
        <taxon>Gunneridae</taxon>
        <taxon>Pentapetalae</taxon>
        <taxon>rosids</taxon>
        <taxon>malvids</taxon>
        <taxon>Sapindales</taxon>
        <taxon>Sapindaceae</taxon>
        <taxon>Hippocastanoideae</taxon>
        <taxon>Acereae</taxon>
        <taxon>Dipteronia</taxon>
    </lineage>
</organism>
<feature type="compositionally biased region" description="Basic and acidic residues" evidence="1">
    <location>
        <begin position="76"/>
        <end position="103"/>
    </location>
</feature>
<evidence type="ECO:0000313" key="2">
    <source>
        <dbReference type="EMBL" id="KAK3211877.1"/>
    </source>
</evidence>
<gene>
    <name evidence="2" type="ORF">Dsin_016583</name>
</gene>
<comment type="caution">
    <text evidence="2">The sequence shown here is derived from an EMBL/GenBank/DDBJ whole genome shotgun (WGS) entry which is preliminary data.</text>
</comment>
<name>A0AAE0AEN5_9ROSI</name>
<reference evidence="2" key="1">
    <citation type="journal article" date="2023" name="Plant J.">
        <title>Genome sequences and population genomics provide insights into the demographic history, inbreeding, and mutation load of two 'living fossil' tree species of Dipteronia.</title>
        <authorList>
            <person name="Feng Y."/>
            <person name="Comes H.P."/>
            <person name="Chen J."/>
            <person name="Zhu S."/>
            <person name="Lu R."/>
            <person name="Zhang X."/>
            <person name="Li P."/>
            <person name="Qiu J."/>
            <person name="Olsen K.M."/>
            <person name="Qiu Y."/>
        </authorList>
    </citation>
    <scope>NUCLEOTIDE SEQUENCE</scope>
    <source>
        <strain evidence="2">NBL</strain>
    </source>
</reference>
<feature type="region of interest" description="Disordered" evidence="1">
    <location>
        <begin position="74"/>
        <end position="103"/>
    </location>
</feature>
<dbReference type="EMBL" id="JANJYJ010000005">
    <property type="protein sequence ID" value="KAK3211877.1"/>
    <property type="molecule type" value="Genomic_DNA"/>
</dbReference>
<evidence type="ECO:0000313" key="3">
    <source>
        <dbReference type="Proteomes" id="UP001281410"/>
    </source>
</evidence>
<sequence length="103" mass="12086">MPSIFLWKHPSAMKAWATYYKQNGRRVIRFPHDVPTQQQFSAGGNILDVRRSLMSPKSIQMQVCVDDWTNAQNRQQEIDQKEPYDFFKDDQPAESRTDDHGND</sequence>
<protein>
    <recommendedName>
        <fullName evidence="4">Transposase</fullName>
    </recommendedName>
</protein>
<proteinExistence type="predicted"/>
<keyword evidence="3" id="KW-1185">Reference proteome</keyword>